<reference evidence="1" key="1">
    <citation type="submission" date="2023-06" db="EMBL/GenBank/DDBJ databases">
        <title>Genomic analysis of the entomopathogenic nematode Steinernema hermaphroditum.</title>
        <authorList>
            <person name="Schwarz E.M."/>
            <person name="Heppert J.K."/>
            <person name="Baniya A."/>
            <person name="Schwartz H.T."/>
            <person name="Tan C.-H."/>
            <person name="Antoshechkin I."/>
            <person name="Sternberg P.W."/>
            <person name="Goodrich-Blair H."/>
            <person name="Dillman A.R."/>
        </authorList>
    </citation>
    <scope>NUCLEOTIDE SEQUENCE</scope>
    <source>
        <strain evidence="1">PS9179</strain>
        <tissue evidence="1">Whole animal</tissue>
    </source>
</reference>
<dbReference type="Gene3D" id="2.10.60.10">
    <property type="entry name" value="CD59"/>
    <property type="match status" value="1"/>
</dbReference>
<protein>
    <recommendedName>
        <fullName evidence="3">Activin types I and II receptor domain-containing protein</fullName>
    </recommendedName>
</protein>
<dbReference type="EMBL" id="JAUCMV010000005">
    <property type="protein sequence ID" value="KAK0393956.1"/>
    <property type="molecule type" value="Genomic_DNA"/>
</dbReference>
<evidence type="ECO:0000313" key="1">
    <source>
        <dbReference type="EMBL" id="KAK0393956.1"/>
    </source>
</evidence>
<dbReference type="AlphaFoldDB" id="A0AA39GVM8"/>
<keyword evidence="2" id="KW-1185">Reference proteome</keyword>
<evidence type="ECO:0008006" key="3">
    <source>
        <dbReference type="Google" id="ProtNLM"/>
    </source>
</evidence>
<proteinExistence type="predicted"/>
<dbReference type="Proteomes" id="UP001175271">
    <property type="component" value="Unassembled WGS sequence"/>
</dbReference>
<organism evidence="1 2">
    <name type="scientific">Steinernema hermaphroditum</name>
    <dbReference type="NCBI Taxonomy" id="289476"/>
    <lineage>
        <taxon>Eukaryota</taxon>
        <taxon>Metazoa</taxon>
        <taxon>Ecdysozoa</taxon>
        <taxon>Nematoda</taxon>
        <taxon>Chromadorea</taxon>
        <taxon>Rhabditida</taxon>
        <taxon>Tylenchina</taxon>
        <taxon>Panagrolaimomorpha</taxon>
        <taxon>Strongyloidoidea</taxon>
        <taxon>Steinernematidae</taxon>
        <taxon>Steinernema</taxon>
    </lineage>
</organism>
<name>A0AA39GVM8_9BILA</name>
<dbReference type="SUPFAM" id="SSF57302">
    <property type="entry name" value="Snake toxin-like"/>
    <property type="match status" value="2"/>
</dbReference>
<accession>A0AA39GVM8</accession>
<evidence type="ECO:0000313" key="2">
    <source>
        <dbReference type="Proteomes" id="UP001175271"/>
    </source>
</evidence>
<comment type="caution">
    <text evidence="1">The sequence shown here is derived from an EMBL/GenBank/DDBJ whole genome shotgun (WGS) entry which is preliminary data.</text>
</comment>
<sequence>MCHSLPWPKCVVVSRFIVRGRRVMKLLTCLAIFFALAVASEVTRYFGSKTCMQGDSKLKTLDVVRCRSDQGTMACFNYYRKNHTIYGGCWTGSKEAIAKCARKGCTSSDTDDLVFCCCLGNECNDDRLAMRSSLFVLFAAVIIFEMKHLMDGSEQGLFCMQGDSARNSLESRFCPYGAKSACFAYWTAERSVRGCMVDNPICTMECISPMEAKEKFCCCTSKNCNVVFWDE</sequence>
<dbReference type="InterPro" id="IPR045860">
    <property type="entry name" value="Snake_toxin-like_sf"/>
</dbReference>
<gene>
    <name evidence="1" type="ORF">QR680_000489</name>
</gene>